<comment type="caution">
    <text evidence="2">The sequence shown here is derived from an EMBL/GenBank/DDBJ whole genome shotgun (WGS) entry which is preliminary data.</text>
</comment>
<evidence type="ECO:0000256" key="1">
    <source>
        <dbReference type="SAM" id="Phobius"/>
    </source>
</evidence>
<gene>
    <name evidence="2" type="ORF">ENUP19_0115G0020</name>
</gene>
<dbReference type="Proteomes" id="UP001628156">
    <property type="component" value="Unassembled WGS sequence"/>
</dbReference>
<reference evidence="2 3" key="1">
    <citation type="journal article" date="2019" name="PLoS Negl. Trop. Dis.">
        <title>Whole genome sequencing of Entamoeba nuttalli reveals mammalian host-related molecular signatures and a novel octapeptide-repeat surface protein.</title>
        <authorList>
            <person name="Tanaka M."/>
            <person name="Makiuchi T."/>
            <person name="Komiyama T."/>
            <person name="Shiina T."/>
            <person name="Osaki K."/>
            <person name="Tachibana H."/>
        </authorList>
    </citation>
    <scope>NUCLEOTIDE SEQUENCE [LARGE SCALE GENOMIC DNA]</scope>
    <source>
        <strain evidence="2 3">P19-061405</strain>
    </source>
</reference>
<name>A0ABQ0DIL0_9EUKA</name>
<sequence>MSSQPIYTQPQYVAYPPIDQQQDQQQYEIPLVPQPLYVQQMLPVQQKKKNERHPVIGLFFFLGFVFPLIWLVQVIVYAFKSKLHVKIWGVRALCAFLFYCSITLAGFLILFGINLNQCYEHRYH</sequence>
<dbReference type="EMBL" id="BAAFRS010000115">
    <property type="protein sequence ID" value="GAB1222557.1"/>
    <property type="molecule type" value="Genomic_DNA"/>
</dbReference>
<evidence type="ECO:0008006" key="4">
    <source>
        <dbReference type="Google" id="ProtNLM"/>
    </source>
</evidence>
<feature type="transmembrane region" description="Helical" evidence="1">
    <location>
        <begin position="90"/>
        <end position="113"/>
    </location>
</feature>
<keyword evidence="1" id="KW-0472">Membrane</keyword>
<evidence type="ECO:0000313" key="2">
    <source>
        <dbReference type="EMBL" id="GAB1222557.1"/>
    </source>
</evidence>
<evidence type="ECO:0000313" key="3">
    <source>
        <dbReference type="Proteomes" id="UP001628156"/>
    </source>
</evidence>
<protein>
    <recommendedName>
        <fullName evidence="4">Transmembrane protein</fullName>
    </recommendedName>
</protein>
<feature type="transmembrane region" description="Helical" evidence="1">
    <location>
        <begin position="55"/>
        <end position="78"/>
    </location>
</feature>
<accession>A0ABQ0DIL0</accession>
<keyword evidence="1" id="KW-0812">Transmembrane</keyword>
<keyword evidence="3" id="KW-1185">Reference proteome</keyword>
<proteinExistence type="predicted"/>
<organism evidence="2 3">
    <name type="scientific">Entamoeba nuttalli</name>
    <dbReference type="NCBI Taxonomy" id="412467"/>
    <lineage>
        <taxon>Eukaryota</taxon>
        <taxon>Amoebozoa</taxon>
        <taxon>Evosea</taxon>
        <taxon>Archamoebae</taxon>
        <taxon>Mastigamoebida</taxon>
        <taxon>Entamoebidae</taxon>
        <taxon>Entamoeba</taxon>
    </lineage>
</organism>
<keyword evidence="1" id="KW-1133">Transmembrane helix</keyword>